<evidence type="ECO:0000313" key="2">
    <source>
        <dbReference type="Proteomes" id="UP000427769"/>
    </source>
</evidence>
<dbReference type="Proteomes" id="UP000427769">
    <property type="component" value="Chromosome"/>
</dbReference>
<organism evidence="1 2">
    <name type="scientific">Desulfosarcina widdelii</name>
    <dbReference type="NCBI Taxonomy" id="947919"/>
    <lineage>
        <taxon>Bacteria</taxon>
        <taxon>Pseudomonadati</taxon>
        <taxon>Thermodesulfobacteriota</taxon>
        <taxon>Desulfobacteria</taxon>
        <taxon>Desulfobacterales</taxon>
        <taxon>Desulfosarcinaceae</taxon>
        <taxon>Desulfosarcina</taxon>
    </lineage>
</organism>
<keyword evidence="2" id="KW-1185">Reference proteome</keyword>
<proteinExistence type="predicted"/>
<reference evidence="1 2" key="1">
    <citation type="submission" date="2019-11" db="EMBL/GenBank/DDBJ databases">
        <title>Comparative genomics of hydrocarbon-degrading Desulfosarcina strains.</title>
        <authorList>
            <person name="Watanabe M."/>
            <person name="Kojima H."/>
            <person name="Fukui M."/>
        </authorList>
    </citation>
    <scope>NUCLEOTIDE SEQUENCE [LARGE SCALE GENOMIC DNA]</scope>
    <source>
        <strain evidence="1 2">PP31</strain>
    </source>
</reference>
<dbReference type="AlphaFoldDB" id="A0A5K7Z246"/>
<name>A0A5K7Z246_9BACT</name>
<gene>
    <name evidence="1" type="ORF">DSCW_21470</name>
</gene>
<accession>A0A5K7Z246</accession>
<sequence length="74" mass="8087">MTSMLVSGKNERKVEFKFLECPIGYGHNDDLEVCKATMEFDHQCIRRLGGTSILKKSIAGGANQCLIDILPAGS</sequence>
<evidence type="ECO:0000313" key="1">
    <source>
        <dbReference type="EMBL" id="BBO74730.1"/>
    </source>
</evidence>
<dbReference type="EMBL" id="AP021875">
    <property type="protein sequence ID" value="BBO74730.1"/>
    <property type="molecule type" value="Genomic_DNA"/>
</dbReference>
<protein>
    <submittedName>
        <fullName evidence="1">Uncharacterized protein</fullName>
    </submittedName>
</protein>
<dbReference type="KEGG" id="dwd:DSCW_21470"/>